<dbReference type="AlphaFoldDB" id="A0AAJ0FRW7"/>
<dbReference type="EMBL" id="JASWJB010000160">
    <property type="protein sequence ID" value="KAK2594656.1"/>
    <property type="molecule type" value="Genomic_DNA"/>
</dbReference>
<dbReference type="InterPro" id="IPR036390">
    <property type="entry name" value="WH_DNA-bd_sf"/>
</dbReference>
<dbReference type="Gene3D" id="1.10.10.10">
    <property type="entry name" value="Winged helix-like DNA-binding domain superfamily/Winged helix DNA-binding domain"/>
    <property type="match status" value="1"/>
</dbReference>
<evidence type="ECO:0000313" key="2">
    <source>
        <dbReference type="Proteomes" id="UP001251528"/>
    </source>
</evidence>
<reference evidence="1" key="1">
    <citation type="submission" date="2023-06" db="EMBL/GenBank/DDBJ databases">
        <title>Conoideocrella luteorostrata (Hypocreales: Clavicipitaceae), a potential biocontrol fungus for elongate hemlock scale in United States Christmas tree production areas.</title>
        <authorList>
            <person name="Barrett H."/>
            <person name="Lovett B."/>
            <person name="Macias A.M."/>
            <person name="Stajich J.E."/>
            <person name="Kasson M.T."/>
        </authorList>
    </citation>
    <scope>NUCLEOTIDE SEQUENCE</scope>
    <source>
        <strain evidence="1">ARSEF 14590</strain>
    </source>
</reference>
<dbReference type="PANTHER" id="PTHR43712:SF15">
    <property type="entry name" value="MONODICTYPHENONE CLUSTER TRANSCRIPTIONAL COACTIVATOR MDPA"/>
    <property type="match status" value="1"/>
</dbReference>
<organism evidence="1 2">
    <name type="scientific">Conoideocrella luteorostrata</name>
    <dbReference type="NCBI Taxonomy" id="1105319"/>
    <lineage>
        <taxon>Eukaryota</taxon>
        <taxon>Fungi</taxon>
        <taxon>Dikarya</taxon>
        <taxon>Ascomycota</taxon>
        <taxon>Pezizomycotina</taxon>
        <taxon>Sordariomycetes</taxon>
        <taxon>Hypocreomycetidae</taxon>
        <taxon>Hypocreales</taxon>
        <taxon>Clavicipitaceae</taxon>
        <taxon>Conoideocrella</taxon>
    </lineage>
</organism>
<evidence type="ECO:0008006" key="3">
    <source>
        <dbReference type="Google" id="ProtNLM"/>
    </source>
</evidence>
<dbReference type="InterPro" id="IPR036388">
    <property type="entry name" value="WH-like_DNA-bd_sf"/>
</dbReference>
<proteinExistence type="predicted"/>
<dbReference type="SUPFAM" id="SSF46785">
    <property type="entry name" value="Winged helix' DNA-binding domain"/>
    <property type="match status" value="1"/>
</dbReference>
<dbReference type="PANTHER" id="PTHR43712">
    <property type="entry name" value="PUTATIVE (AFU_ORTHOLOGUE AFUA_4G14580)-RELATED"/>
    <property type="match status" value="1"/>
</dbReference>
<evidence type="ECO:0000313" key="1">
    <source>
        <dbReference type="EMBL" id="KAK2594656.1"/>
    </source>
</evidence>
<gene>
    <name evidence="1" type="ORF">QQS21_007632</name>
</gene>
<protein>
    <recommendedName>
        <fullName evidence="3">O-methyltransferase</fullName>
    </recommendedName>
</protein>
<accession>A0AAJ0FRW7</accession>
<keyword evidence="2" id="KW-1185">Reference proteome</keyword>
<dbReference type="Proteomes" id="UP001251528">
    <property type="component" value="Unassembled WGS sequence"/>
</dbReference>
<sequence length="260" mass="28736">MDGLTELIQHAEKLYAAVKRLEGSRRGSHSSDQLWANFGEDNKDLSQSKADILASTAAIRRLAAGPTELLQDLARHTELLACLKWLAEFQILACIPVDVTISVKDLADLVGVPQDQLSRVIRLMATFGFLHQPDANSVAHTPLSAQFLDNSWLDAAVFMADHLAPTALQMSLATQRFGASQNPGESAFNLAFNTTRSFSTSVLNSHKLRRQWSAYLDHAAGLYREEDIFQALSQLNWTKLGNVCVVEVGCRPPFPLFEEN</sequence>
<name>A0AAJ0FRW7_9HYPO</name>
<comment type="caution">
    <text evidence="1">The sequence shown here is derived from an EMBL/GenBank/DDBJ whole genome shotgun (WGS) entry which is preliminary data.</text>
</comment>